<dbReference type="RefSeq" id="WP_302078413.1">
    <property type="nucleotide sequence ID" value="NZ_JAUKWQ010000007.1"/>
</dbReference>
<sequence>MSLDAMPDVSFVVAAYNARETIARTLESALTQVGVTLEVIVVDDRSTDGTAELVRYYGDPRVRLVELPVNSGPGAARNAGIEAARGRWIAVLDSDDEILPHRTAAMIACAGAKSAEIVVDNLQVVKPGAPRDVMFSERELQKREMLTLADFIDSNVIFRSTYNFGYMKPMFERAFLNRLGLRFDESLRIGEDYLLLASALASGGRCAIEPSVGYVYHIREGSISRVLEPRHVRAMIEADSSFVARYPLDAKAAAAQGRRSRSLVEADAFLALVEAIKKRSAGDCLRIALKHPAALRHLKMPIAARMRRIIQPTPRLTKASSRSAG</sequence>
<reference evidence="2" key="2">
    <citation type="submission" date="2023-07" db="EMBL/GenBank/DDBJ databases">
        <authorList>
            <person name="Sun H."/>
        </authorList>
    </citation>
    <scope>NUCLEOTIDE SEQUENCE</scope>
    <source>
        <strain evidence="2">05753</strain>
    </source>
</reference>
<dbReference type="InterPro" id="IPR001173">
    <property type="entry name" value="Glyco_trans_2-like"/>
</dbReference>
<dbReference type="Pfam" id="PF00535">
    <property type="entry name" value="Glycos_transf_2"/>
    <property type="match status" value="1"/>
</dbReference>
<dbReference type="InterPro" id="IPR050834">
    <property type="entry name" value="Glycosyltransf_2"/>
</dbReference>
<feature type="domain" description="Glycosyltransferase 2-like" evidence="1">
    <location>
        <begin position="10"/>
        <end position="173"/>
    </location>
</feature>
<evidence type="ECO:0000313" key="2">
    <source>
        <dbReference type="EMBL" id="MDO1584182.1"/>
    </source>
</evidence>
<dbReference type="CDD" id="cd00761">
    <property type="entry name" value="Glyco_tranf_GTA_type"/>
    <property type="match status" value="1"/>
</dbReference>
<comment type="caution">
    <text evidence="2">The sequence shown here is derived from an EMBL/GenBank/DDBJ whole genome shotgun (WGS) entry which is preliminary data.</text>
</comment>
<protein>
    <submittedName>
        <fullName evidence="2">Glycosyltransferase family 2 protein</fullName>
        <ecNumber evidence="2">2.4.-.-</ecNumber>
    </submittedName>
</protein>
<evidence type="ECO:0000313" key="3">
    <source>
        <dbReference type="Proteomes" id="UP001169006"/>
    </source>
</evidence>
<dbReference type="GO" id="GO:0016757">
    <property type="term" value="F:glycosyltransferase activity"/>
    <property type="evidence" value="ECO:0007669"/>
    <property type="project" value="UniProtKB-KW"/>
</dbReference>
<accession>A0ABT8T2R0</accession>
<keyword evidence="3" id="KW-1185">Reference proteome</keyword>
<dbReference type="EC" id="2.4.-.-" evidence="2"/>
<name>A0ABT8T2R0_9HYPH</name>
<dbReference type="InterPro" id="IPR029044">
    <property type="entry name" value="Nucleotide-diphossugar_trans"/>
</dbReference>
<proteinExistence type="predicted"/>
<evidence type="ECO:0000259" key="1">
    <source>
        <dbReference type="Pfam" id="PF00535"/>
    </source>
</evidence>
<reference evidence="2" key="1">
    <citation type="journal article" date="2015" name="Int. J. Syst. Evol. Microbiol.">
        <title>Rhizobium oryzicola sp. nov., potential plant-growth-promoting endophytic bacteria isolated from rice roots.</title>
        <authorList>
            <person name="Zhang X.X."/>
            <person name="Gao J.S."/>
            <person name="Cao Y.H."/>
            <person name="Sheirdil R.A."/>
            <person name="Wang X.C."/>
            <person name="Zhang L."/>
        </authorList>
    </citation>
    <scope>NUCLEOTIDE SEQUENCE</scope>
    <source>
        <strain evidence="2">05753</strain>
    </source>
</reference>
<keyword evidence="2" id="KW-0328">Glycosyltransferase</keyword>
<dbReference type="SUPFAM" id="SSF53448">
    <property type="entry name" value="Nucleotide-diphospho-sugar transferases"/>
    <property type="match status" value="1"/>
</dbReference>
<organism evidence="2 3">
    <name type="scientific">Rhizobium oryzicola</name>
    <dbReference type="NCBI Taxonomy" id="1232668"/>
    <lineage>
        <taxon>Bacteria</taxon>
        <taxon>Pseudomonadati</taxon>
        <taxon>Pseudomonadota</taxon>
        <taxon>Alphaproteobacteria</taxon>
        <taxon>Hyphomicrobiales</taxon>
        <taxon>Rhizobiaceae</taxon>
        <taxon>Rhizobium/Agrobacterium group</taxon>
        <taxon>Rhizobium</taxon>
    </lineage>
</organism>
<dbReference type="PANTHER" id="PTHR43685">
    <property type="entry name" value="GLYCOSYLTRANSFERASE"/>
    <property type="match status" value="1"/>
</dbReference>
<dbReference type="EMBL" id="JAUKWQ010000007">
    <property type="protein sequence ID" value="MDO1584182.1"/>
    <property type="molecule type" value="Genomic_DNA"/>
</dbReference>
<dbReference type="Proteomes" id="UP001169006">
    <property type="component" value="Unassembled WGS sequence"/>
</dbReference>
<keyword evidence="2" id="KW-0808">Transferase</keyword>
<dbReference type="Gene3D" id="3.90.550.10">
    <property type="entry name" value="Spore Coat Polysaccharide Biosynthesis Protein SpsA, Chain A"/>
    <property type="match status" value="1"/>
</dbReference>
<dbReference type="PANTHER" id="PTHR43685:SF2">
    <property type="entry name" value="GLYCOSYLTRANSFERASE 2-LIKE DOMAIN-CONTAINING PROTEIN"/>
    <property type="match status" value="1"/>
</dbReference>
<gene>
    <name evidence="2" type="ORF">Q2T52_19025</name>
</gene>